<keyword evidence="5" id="KW-0472">Membrane</keyword>
<evidence type="ECO:0000256" key="4">
    <source>
        <dbReference type="ARBA" id="ARBA00022989"/>
    </source>
</evidence>
<dbReference type="InterPro" id="IPR001851">
    <property type="entry name" value="ABC_transp_permease"/>
</dbReference>
<accession>A0A0S2JNC4</accession>
<evidence type="ECO:0000313" key="6">
    <source>
        <dbReference type="EMBL" id="PWE15293.1"/>
    </source>
</evidence>
<dbReference type="CDD" id="cd06581">
    <property type="entry name" value="TM_PBP1_LivM_like"/>
    <property type="match status" value="1"/>
</dbReference>
<dbReference type="PANTHER" id="PTHR30482:SF17">
    <property type="entry name" value="ABC TRANSPORTER ATP-BINDING PROTEIN"/>
    <property type="match status" value="1"/>
</dbReference>
<dbReference type="RefSeq" id="WP_042487261.1">
    <property type="nucleotide sequence ID" value="NZ_CAXOJJ010000005.1"/>
</dbReference>
<keyword evidence="4" id="KW-1133">Transmembrane helix</keyword>
<dbReference type="PANTHER" id="PTHR30482">
    <property type="entry name" value="HIGH-AFFINITY BRANCHED-CHAIN AMINO ACID TRANSPORT SYSTEM PERMEASE"/>
    <property type="match status" value="1"/>
</dbReference>
<dbReference type="GeneID" id="29371526"/>
<dbReference type="KEGG" id="afa:UZ73_04175"/>
<evidence type="ECO:0000256" key="1">
    <source>
        <dbReference type="ARBA" id="ARBA00004651"/>
    </source>
</evidence>
<dbReference type="EMBL" id="QEXO01000001">
    <property type="protein sequence ID" value="PWE15293.1"/>
    <property type="molecule type" value="Genomic_DNA"/>
</dbReference>
<dbReference type="Proteomes" id="UP000245216">
    <property type="component" value="Unassembled WGS sequence"/>
</dbReference>
<evidence type="ECO:0000256" key="5">
    <source>
        <dbReference type="ARBA" id="ARBA00023136"/>
    </source>
</evidence>
<evidence type="ECO:0000313" key="7">
    <source>
        <dbReference type="Proteomes" id="UP000245216"/>
    </source>
</evidence>
<dbReference type="STRING" id="511.UZ73_04175"/>
<dbReference type="Pfam" id="PF02653">
    <property type="entry name" value="BPD_transp_2"/>
    <property type="match status" value="1"/>
</dbReference>
<accession>A0A0M7FUT8</accession>
<dbReference type="GO" id="GO:0015658">
    <property type="term" value="F:branched-chain amino acid transmembrane transporter activity"/>
    <property type="evidence" value="ECO:0007669"/>
    <property type="project" value="InterPro"/>
</dbReference>
<comment type="subcellular location">
    <subcellularLocation>
        <location evidence="1">Cell membrane</location>
        <topology evidence="1">Multi-pass membrane protein</topology>
    </subcellularLocation>
</comment>
<reference evidence="6 7" key="2">
    <citation type="submission" date="2018-05" db="EMBL/GenBank/DDBJ databases">
        <authorList>
            <person name="Lanie J.A."/>
            <person name="Ng W.-L."/>
            <person name="Kazmierczak K.M."/>
            <person name="Andrzejewski T.M."/>
            <person name="Davidsen T.M."/>
            <person name="Wayne K.J."/>
            <person name="Tettelin H."/>
            <person name="Glass J.I."/>
            <person name="Rusch D."/>
            <person name="Podicherti R."/>
            <person name="Tsui H.-C.T."/>
            <person name="Winkler M.E."/>
        </authorList>
    </citation>
    <scope>NUCLEOTIDE SEQUENCE [LARGE SCALE GENOMIC DNA]</scope>
    <source>
        <strain evidence="6 7">YBY</strain>
    </source>
</reference>
<proteinExistence type="predicted"/>
<keyword evidence="2" id="KW-1003">Cell membrane</keyword>
<dbReference type="GO" id="GO:0005886">
    <property type="term" value="C:plasma membrane"/>
    <property type="evidence" value="ECO:0007669"/>
    <property type="project" value="UniProtKB-SubCell"/>
</dbReference>
<dbReference type="InterPro" id="IPR043428">
    <property type="entry name" value="LivM-like"/>
</dbReference>
<comment type="caution">
    <text evidence="6">The sequence shown here is derived from an EMBL/GenBank/DDBJ whole genome shotgun (WGS) entry which is preliminary data.</text>
</comment>
<gene>
    <name evidence="6" type="ORF">DF183_00690</name>
</gene>
<protein>
    <submittedName>
        <fullName evidence="6">Branched-chain amino acid ABC transporter permease</fullName>
    </submittedName>
</protein>
<dbReference type="AlphaFoldDB" id="A0A0M7FUT8"/>
<evidence type="ECO:0000256" key="3">
    <source>
        <dbReference type="ARBA" id="ARBA00022692"/>
    </source>
</evidence>
<keyword evidence="3" id="KW-0812">Transmembrane</keyword>
<dbReference type="OrthoDB" id="9804361at2"/>
<sequence length="328" mass="35000">MNKTNITLKQGMIALVITVAALIVGFGLPSWQFLITVALAKGLVALGVVLLLRSGLASFGQGLYYCIGAYGVGMAMNYLDWRETLILLPFAAACAALLAWVLGFLLARYRDIFFAMLSLALSMIMYGLLVRNPSLGGSDGFNVHAPSFMWGAFAETLSRPGVFVLTVVLVGFVLWAMQGFLRSRAGRLGPAIKDNEIRVEYLGASAYRNIHLSYVLAAALAGLGGALSSLSIGHVDPELAFWTTSGEFIFIAVLGGTRNAYAPFLGALSLELIRTLAYQYAPNTWQIVMGVSMLALIVFLPGGLISILNRRNAAATSNDSSSPTGARS</sequence>
<name>A0A0M7FUT8_ALCFA</name>
<evidence type="ECO:0000256" key="2">
    <source>
        <dbReference type="ARBA" id="ARBA00022475"/>
    </source>
</evidence>
<reference evidence="6 7" key="1">
    <citation type="submission" date="2018-05" db="EMBL/GenBank/DDBJ databases">
        <title>Genome Sequence of an Efficient Indole-Degrading Bacterium, Alcaligenes sp.YBY.</title>
        <authorList>
            <person name="Yang B."/>
        </authorList>
    </citation>
    <scope>NUCLEOTIDE SEQUENCE [LARGE SCALE GENOMIC DNA]</scope>
    <source>
        <strain evidence="6 7">YBY</strain>
    </source>
</reference>
<organism evidence="6 7">
    <name type="scientific">Alcaligenes faecalis</name>
    <dbReference type="NCBI Taxonomy" id="511"/>
    <lineage>
        <taxon>Bacteria</taxon>
        <taxon>Pseudomonadati</taxon>
        <taxon>Pseudomonadota</taxon>
        <taxon>Betaproteobacteria</taxon>
        <taxon>Burkholderiales</taxon>
        <taxon>Alcaligenaceae</taxon>
        <taxon>Alcaligenes</taxon>
    </lineage>
</organism>